<reference evidence="3" key="1">
    <citation type="submission" date="2015-01" db="EMBL/GenBank/DDBJ databases">
        <authorList>
            <person name="Aksoy S."/>
            <person name="Warren W."/>
            <person name="Wilson R.K."/>
        </authorList>
    </citation>
    <scope>NUCLEOTIDE SEQUENCE [LARGE SCALE GENOMIC DNA]</scope>
    <source>
        <strain evidence="3">IAEA</strain>
    </source>
</reference>
<dbReference type="InterPro" id="IPR050122">
    <property type="entry name" value="RTK"/>
</dbReference>
<dbReference type="EnsemblMetazoa" id="GPPI033791-RA">
    <property type="protein sequence ID" value="GPPI033791-PA"/>
    <property type="gene ID" value="GPPI033791"/>
</dbReference>
<dbReference type="InterPro" id="IPR001245">
    <property type="entry name" value="Ser-Thr/Tyr_kinase_cat_dom"/>
</dbReference>
<dbReference type="EMBL" id="JXJN01016315">
    <property type="status" value="NOT_ANNOTATED_CDS"/>
    <property type="molecule type" value="Genomic_DNA"/>
</dbReference>
<name>A0A1B0BLF5_9MUSC</name>
<dbReference type="EMBL" id="JXJN01016314">
    <property type="status" value="NOT_ANNOTATED_CDS"/>
    <property type="molecule type" value="Genomic_DNA"/>
</dbReference>
<dbReference type="GO" id="GO:0043235">
    <property type="term" value="C:receptor complex"/>
    <property type="evidence" value="ECO:0007669"/>
    <property type="project" value="TreeGrafter"/>
</dbReference>
<reference evidence="2" key="2">
    <citation type="submission" date="2020-05" db="UniProtKB">
        <authorList>
            <consortium name="EnsemblMetazoa"/>
        </authorList>
    </citation>
    <scope>IDENTIFICATION</scope>
    <source>
        <strain evidence="2">IAEA</strain>
    </source>
</reference>
<evidence type="ECO:0000313" key="2">
    <source>
        <dbReference type="EnsemblMetazoa" id="GPPI033791-PA"/>
    </source>
</evidence>
<protein>
    <recommendedName>
        <fullName evidence="1">Serine-threonine/tyrosine-protein kinase catalytic domain-containing protein</fullName>
    </recommendedName>
</protein>
<evidence type="ECO:0000313" key="3">
    <source>
        <dbReference type="Proteomes" id="UP000092460"/>
    </source>
</evidence>
<dbReference type="GO" id="GO:0010976">
    <property type="term" value="P:positive regulation of neuron projection development"/>
    <property type="evidence" value="ECO:0007669"/>
    <property type="project" value="TreeGrafter"/>
</dbReference>
<sequence>MTMMMMMMMMHCYAHKHLLSVTIDITKIFHINSTRPVQTRPDQTIPGQTTSASVFTLFAHITISNTMGKFTSKSDVWSFAVTLWEILTFAREQPYEYLTNAKVIENIGHMYRDNNQYLSQTQKPIYSVYEEKAVSGRAGISPIV</sequence>
<dbReference type="Proteomes" id="UP000092460">
    <property type="component" value="Unassembled WGS sequence"/>
</dbReference>
<dbReference type="AlphaFoldDB" id="A0A1B0BLF5"/>
<dbReference type="GO" id="GO:0005518">
    <property type="term" value="F:collagen binding"/>
    <property type="evidence" value="ECO:0007669"/>
    <property type="project" value="TreeGrafter"/>
</dbReference>
<dbReference type="GO" id="GO:0038062">
    <property type="term" value="F:protein tyrosine kinase collagen receptor activity"/>
    <property type="evidence" value="ECO:0007669"/>
    <property type="project" value="TreeGrafter"/>
</dbReference>
<dbReference type="VEuPathDB" id="VectorBase:GPPI033791"/>
<dbReference type="Pfam" id="PF07714">
    <property type="entry name" value="PK_Tyr_Ser-Thr"/>
    <property type="match status" value="1"/>
</dbReference>
<dbReference type="GO" id="GO:0005886">
    <property type="term" value="C:plasma membrane"/>
    <property type="evidence" value="ECO:0007669"/>
    <property type="project" value="TreeGrafter"/>
</dbReference>
<feature type="domain" description="Serine-threonine/tyrosine-protein kinase catalytic" evidence="1">
    <location>
        <begin position="68"/>
        <end position="115"/>
    </location>
</feature>
<organism evidence="2 3">
    <name type="scientific">Glossina palpalis gambiensis</name>
    <dbReference type="NCBI Taxonomy" id="67801"/>
    <lineage>
        <taxon>Eukaryota</taxon>
        <taxon>Metazoa</taxon>
        <taxon>Ecdysozoa</taxon>
        <taxon>Arthropoda</taxon>
        <taxon>Hexapoda</taxon>
        <taxon>Insecta</taxon>
        <taxon>Pterygota</taxon>
        <taxon>Neoptera</taxon>
        <taxon>Endopterygota</taxon>
        <taxon>Diptera</taxon>
        <taxon>Brachycera</taxon>
        <taxon>Muscomorpha</taxon>
        <taxon>Hippoboscoidea</taxon>
        <taxon>Glossinidae</taxon>
        <taxon>Glossina</taxon>
    </lineage>
</organism>
<dbReference type="Gene3D" id="1.10.510.10">
    <property type="entry name" value="Transferase(Phosphotransferase) domain 1"/>
    <property type="match status" value="1"/>
</dbReference>
<proteinExistence type="predicted"/>
<accession>A0A1B0BLF5</accession>
<dbReference type="InterPro" id="IPR011009">
    <property type="entry name" value="Kinase-like_dom_sf"/>
</dbReference>
<dbReference type="PANTHER" id="PTHR24416">
    <property type="entry name" value="TYROSINE-PROTEIN KINASE RECEPTOR"/>
    <property type="match status" value="1"/>
</dbReference>
<keyword evidence="3" id="KW-1185">Reference proteome</keyword>
<dbReference type="EMBL" id="JXJN01016316">
    <property type="status" value="NOT_ANNOTATED_CDS"/>
    <property type="molecule type" value="Genomic_DNA"/>
</dbReference>
<dbReference type="EMBL" id="JXJN01016317">
    <property type="status" value="NOT_ANNOTATED_CDS"/>
    <property type="molecule type" value="Genomic_DNA"/>
</dbReference>
<dbReference type="SUPFAM" id="SSF56112">
    <property type="entry name" value="Protein kinase-like (PK-like)"/>
    <property type="match status" value="1"/>
</dbReference>
<dbReference type="GO" id="GO:0051897">
    <property type="term" value="P:positive regulation of phosphatidylinositol 3-kinase/protein kinase B signal transduction"/>
    <property type="evidence" value="ECO:0007669"/>
    <property type="project" value="TreeGrafter"/>
</dbReference>
<evidence type="ECO:0000259" key="1">
    <source>
        <dbReference type="Pfam" id="PF07714"/>
    </source>
</evidence>
<dbReference type="PANTHER" id="PTHR24416:SF580">
    <property type="entry name" value="DISCOIDIN DOMAIN RECEPTOR, ISOFORM F"/>
    <property type="match status" value="1"/>
</dbReference>